<sequence>MIDVTSFVTDGDLIMVVVNPLEDLRLAANPWENIDLIMMNSVNFKNAV</sequence>
<name>A0A1Y5RKG5_9RHOB</name>
<dbReference type="Proteomes" id="UP000193409">
    <property type="component" value="Unassembled WGS sequence"/>
</dbReference>
<gene>
    <name evidence="1" type="ORF">PSA7680_00701</name>
</gene>
<proteinExistence type="predicted"/>
<dbReference type="Gene3D" id="2.30.40.10">
    <property type="entry name" value="Urease, subunit C, domain 1"/>
    <property type="match status" value="1"/>
</dbReference>
<dbReference type="InterPro" id="IPR011059">
    <property type="entry name" value="Metal-dep_hydrolase_composite"/>
</dbReference>
<organism evidence="1 2">
    <name type="scientific">Pseudoruegeria aquimaris</name>
    <dbReference type="NCBI Taxonomy" id="393663"/>
    <lineage>
        <taxon>Bacteria</taxon>
        <taxon>Pseudomonadati</taxon>
        <taxon>Pseudomonadota</taxon>
        <taxon>Alphaproteobacteria</taxon>
        <taxon>Rhodobacterales</taxon>
        <taxon>Roseobacteraceae</taxon>
        <taxon>Pseudoruegeria</taxon>
    </lineage>
</organism>
<keyword evidence="2" id="KW-1185">Reference proteome</keyword>
<dbReference type="SUPFAM" id="SSF51338">
    <property type="entry name" value="Composite domain of metallo-dependent hydrolases"/>
    <property type="match status" value="1"/>
</dbReference>
<protein>
    <submittedName>
        <fullName evidence="1">Uncharacterized protein</fullName>
    </submittedName>
</protein>
<dbReference type="RefSeq" id="WP_176244072.1">
    <property type="nucleotide sequence ID" value="NZ_FWFQ01000003.1"/>
</dbReference>
<dbReference type="GO" id="GO:0016810">
    <property type="term" value="F:hydrolase activity, acting on carbon-nitrogen (but not peptide) bonds"/>
    <property type="evidence" value="ECO:0007669"/>
    <property type="project" value="InterPro"/>
</dbReference>
<accession>A0A1Y5RKG5</accession>
<reference evidence="1 2" key="1">
    <citation type="submission" date="2017-03" db="EMBL/GenBank/DDBJ databases">
        <authorList>
            <person name="Afonso C.L."/>
            <person name="Miller P.J."/>
            <person name="Scott M.A."/>
            <person name="Spackman E."/>
            <person name="Goraichik I."/>
            <person name="Dimitrov K.M."/>
            <person name="Suarez D.L."/>
            <person name="Swayne D.E."/>
        </authorList>
    </citation>
    <scope>NUCLEOTIDE SEQUENCE [LARGE SCALE GENOMIC DNA]</scope>
    <source>
        <strain evidence="1 2">CECT 7680</strain>
    </source>
</reference>
<dbReference type="AlphaFoldDB" id="A0A1Y5RKG5"/>
<evidence type="ECO:0000313" key="2">
    <source>
        <dbReference type="Proteomes" id="UP000193409"/>
    </source>
</evidence>
<evidence type="ECO:0000313" key="1">
    <source>
        <dbReference type="EMBL" id="SLN19398.1"/>
    </source>
</evidence>
<dbReference type="EMBL" id="FWFQ01000003">
    <property type="protein sequence ID" value="SLN19398.1"/>
    <property type="molecule type" value="Genomic_DNA"/>
</dbReference>